<reference evidence="2 3" key="1">
    <citation type="journal article" date="2025" name="Microbiol. Resour. Announc.">
        <title>Draft genome sequences for Neonectria magnoliae and Neonectria punicea, canker pathogens of Liriodendron tulipifera and Acer saccharum in West Virginia.</title>
        <authorList>
            <person name="Petronek H.M."/>
            <person name="Kasson M.T."/>
            <person name="Metheny A.M."/>
            <person name="Stauder C.M."/>
            <person name="Lovett B."/>
            <person name="Lynch S.C."/>
            <person name="Garnas J.R."/>
            <person name="Kasson L.R."/>
            <person name="Stajich J.E."/>
        </authorList>
    </citation>
    <scope>NUCLEOTIDE SEQUENCE [LARGE SCALE GENOMIC DNA]</scope>
    <source>
        <strain evidence="2 3">NRRL 64651</strain>
    </source>
</reference>
<organism evidence="2 3">
    <name type="scientific">Neonectria magnoliae</name>
    <dbReference type="NCBI Taxonomy" id="2732573"/>
    <lineage>
        <taxon>Eukaryota</taxon>
        <taxon>Fungi</taxon>
        <taxon>Dikarya</taxon>
        <taxon>Ascomycota</taxon>
        <taxon>Pezizomycotina</taxon>
        <taxon>Sordariomycetes</taxon>
        <taxon>Hypocreomycetidae</taxon>
        <taxon>Hypocreales</taxon>
        <taxon>Nectriaceae</taxon>
        <taxon>Neonectria</taxon>
    </lineage>
</organism>
<accession>A0ABR1HS91</accession>
<evidence type="ECO:0000313" key="3">
    <source>
        <dbReference type="Proteomes" id="UP001498421"/>
    </source>
</evidence>
<dbReference type="Proteomes" id="UP001498421">
    <property type="component" value="Unassembled WGS sequence"/>
</dbReference>
<name>A0ABR1HS91_9HYPO</name>
<protein>
    <submittedName>
        <fullName evidence="2">Uncharacterized protein</fullName>
    </submittedName>
</protein>
<dbReference type="EMBL" id="JAZAVK010000098">
    <property type="protein sequence ID" value="KAK7423451.1"/>
    <property type="molecule type" value="Genomic_DNA"/>
</dbReference>
<sequence>MGAEHLDTPRKARIKGAIEFMEAHDIPFAKKDVYKFNGVSERTGRRVQKSKTDRTRHNDPMKPEIRGRKRKATDEAMDKIEDLFRAEGFEAKVLQAGDLPAAAGTDDMHASIVRRGLKKRKINRRLAHMVEAIPPEKATRRKQWYERTLAARPLPENWEVVYFSDEVHFGYDDEA</sequence>
<evidence type="ECO:0000313" key="2">
    <source>
        <dbReference type="EMBL" id="KAK7423451.1"/>
    </source>
</evidence>
<gene>
    <name evidence="2" type="ORF">QQZ08_009020</name>
</gene>
<comment type="caution">
    <text evidence="2">The sequence shown here is derived from an EMBL/GenBank/DDBJ whole genome shotgun (WGS) entry which is preliminary data.</text>
</comment>
<keyword evidence="3" id="KW-1185">Reference proteome</keyword>
<evidence type="ECO:0000256" key="1">
    <source>
        <dbReference type="SAM" id="MobiDB-lite"/>
    </source>
</evidence>
<feature type="compositionally biased region" description="Basic and acidic residues" evidence="1">
    <location>
        <begin position="50"/>
        <end position="73"/>
    </location>
</feature>
<proteinExistence type="predicted"/>
<feature type="region of interest" description="Disordered" evidence="1">
    <location>
        <begin position="41"/>
        <end position="73"/>
    </location>
</feature>